<protein>
    <submittedName>
        <fullName evidence="3">MaoC family dehydratase</fullName>
    </submittedName>
</protein>
<evidence type="ECO:0000256" key="1">
    <source>
        <dbReference type="ARBA" id="ARBA00005254"/>
    </source>
</evidence>
<dbReference type="CDD" id="cd03454">
    <property type="entry name" value="YdeM"/>
    <property type="match status" value="1"/>
</dbReference>
<dbReference type="InterPro" id="IPR002539">
    <property type="entry name" value="MaoC-like_dom"/>
</dbReference>
<dbReference type="Gene3D" id="3.10.129.10">
    <property type="entry name" value="Hotdog Thioesterase"/>
    <property type="match status" value="1"/>
</dbReference>
<dbReference type="Pfam" id="PF01575">
    <property type="entry name" value="MaoC_dehydratas"/>
    <property type="match status" value="1"/>
</dbReference>
<gene>
    <name evidence="3" type="ORF">GCM10009754_03510</name>
</gene>
<sequence>MTSDTTSTRALGATDFTAPIGDRHFEDYTPGATYEYGHLTVAEQEIVEFASRFDPQPIHTDPGFAATGPFSGLIASGWHSAGLLMRLFADHYLSRVASLASPGVDELRWAAPLRPGDTVRLRVTTTGTRPSRSKPDRGLVHTDAALLNQDDRCPISFKVTNILRRRGAEG</sequence>
<comment type="caution">
    <text evidence="3">The sequence shown here is derived from an EMBL/GenBank/DDBJ whole genome shotgun (WGS) entry which is preliminary data.</text>
</comment>
<accession>A0ABN2PZQ5</accession>
<dbReference type="InterPro" id="IPR052342">
    <property type="entry name" value="MCH/BMMD"/>
</dbReference>
<dbReference type="SUPFAM" id="SSF54637">
    <property type="entry name" value="Thioesterase/thiol ester dehydrase-isomerase"/>
    <property type="match status" value="1"/>
</dbReference>
<reference evidence="3 4" key="1">
    <citation type="journal article" date="2019" name="Int. J. Syst. Evol. Microbiol.">
        <title>The Global Catalogue of Microorganisms (GCM) 10K type strain sequencing project: providing services to taxonomists for standard genome sequencing and annotation.</title>
        <authorList>
            <consortium name="The Broad Institute Genomics Platform"/>
            <consortium name="The Broad Institute Genome Sequencing Center for Infectious Disease"/>
            <person name="Wu L."/>
            <person name="Ma J."/>
        </authorList>
    </citation>
    <scope>NUCLEOTIDE SEQUENCE [LARGE SCALE GENOMIC DNA]</scope>
    <source>
        <strain evidence="3 4">JCM 14545</strain>
    </source>
</reference>
<dbReference type="RefSeq" id="WP_344412572.1">
    <property type="nucleotide sequence ID" value="NZ_BAAANN010000001.1"/>
</dbReference>
<dbReference type="EMBL" id="BAAANN010000001">
    <property type="protein sequence ID" value="GAA1939683.1"/>
    <property type="molecule type" value="Genomic_DNA"/>
</dbReference>
<dbReference type="Proteomes" id="UP001501116">
    <property type="component" value="Unassembled WGS sequence"/>
</dbReference>
<evidence type="ECO:0000259" key="2">
    <source>
        <dbReference type="Pfam" id="PF01575"/>
    </source>
</evidence>
<evidence type="ECO:0000313" key="4">
    <source>
        <dbReference type="Proteomes" id="UP001501116"/>
    </source>
</evidence>
<proteinExistence type="inferred from homology"/>
<dbReference type="PANTHER" id="PTHR43664">
    <property type="entry name" value="MONOAMINE OXIDASE-RELATED"/>
    <property type="match status" value="1"/>
</dbReference>
<dbReference type="InterPro" id="IPR029069">
    <property type="entry name" value="HotDog_dom_sf"/>
</dbReference>
<dbReference type="PANTHER" id="PTHR43664:SF1">
    <property type="entry name" value="BETA-METHYLMALYL-COA DEHYDRATASE"/>
    <property type="match status" value="1"/>
</dbReference>
<evidence type="ECO:0000313" key="3">
    <source>
        <dbReference type="EMBL" id="GAA1939683.1"/>
    </source>
</evidence>
<feature type="domain" description="MaoC-like" evidence="2">
    <location>
        <begin position="30"/>
        <end position="133"/>
    </location>
</feature>
<name>A0ABN2PZQ5_9PSEU</name>
<organism evidence="3 4">
    <name type="scientific">Amycolatopsis minnesotensis</name>
    <dbReference type="NCBI Taxonomy" id="337894"/>
    <lineage>
        <taxon>Bacteria</taxon>
        <taxon>Bacillati</taxon>
        <taxon>Actinomycetota</taxon>
        <taxon>Actinomycetes</taxon>
        <taxon>Pseudonocardiales</taxon>
        <taxon>Pseudonocardiaceae</taxon>
        <taxon>Amycolatopsis</taxon>
    </lineage>
</organism>
<comment type="similarity">
    <text evidence="1">Belongs to the enoyl-CoA hydratase/isomerase family.</text>
</comment>
<keyword evidence="4" id="KW-1185">Reference proteome</keyword>